<comment type="caution">
    <text evidence="1">The sequence shown here is derived from an EMBL/GenBank/DDBJ whole genome shotgun (WGS) entry which is preliminary data.</text>
</comment>
<evidence type="ECO:0000313" key="2">
    <source>
        <dbReference type="Proteomes" id="UP000193335"/>
    </source>
</evidence>
<name>A0A1Y2JXB6_BRAJP</name>
<protein>
    <submittedName>
        <fullName evidence="1">Uncharacterized protein</fullName>
    </submittedName>
</protein>
<organism evidence="1 2">
    <name type="scientific">Bradyrhizobium japonicum</name>
    <dbReference type="NCBI Taxonomy" id="375"/>
    <lineage>
        <taxon>Bacteria</taxon>
        <taxon>Pseudomonadati</taxon>
        <taxon>Pseudomonadota</taxon>
        <taxon>Alphaproteobacteria</taxon>
        <taxon>Hyphomicrobiales</taxon>
        <taxon>Nitrobacteraceae</taxon>
        <taxon>Bradyrhizobium</taxon>
    </lineage>
</organism>
<accession>A0A1Y2JXB6</accession>
<dbReference type="Proteomes" id="UP000193335">
    <property type="component" value="Unassembled WGS sequence"/>
</dbReference>
<evidence type="ECO:0000313" key="1">
    <source>
        <dbReference type="EMBL" id="OSJ36817.1"/>
    </source>
</evidence>
<reference evidence="1 2" key="1">
    <citation type="submission" date="2017-03" db="EMBL/GenBank/DDBJ databases">
        <title>Whole genome sequences of fourteen strains of Bradyrhizobium canariense and one strain of Bradyrhizobium japonicum isolated from Lupinus (Papilionoideae: Genisteae) species in Algeria.</title>
        <authorList>
            <person name="Crovadore J."/>
            <person name="Chekireb D."/>
            <person name="Brachmann A."/>
            <person name="Chablais R."/>
            <person name="Cochard B."/>
            <person name="Lefort F."/>
        </authorList>
    </citation>
    <scope>NUCLEOTIDE SEQUENCE [LARGE SCALE GENOMIC DNA]</scope>
    <source>
        <strain evidence="1 2">UBMA197</strain>
    </source>
</reference>
<sequence length="66" mass="7763">MPRRRRFKQILTLKERLEQEATRLRAQTAALPPCPERERLLRKAGQLESASRIEEWLSSPRLAPPE</sequence>
<proteinExistence type="predicted"/>
<dbReference type="AlphaFoldDB" id="A0A1Y2JXB6"/>
<dbReference type="EMBL" id="NAFL01000171">
    <property type="protein sequence ID" value="OSJ36817.1"/>
    <property type="molecule type" value="Genomic_DNA"/>
</dbReference>
<gene>
    <name evidence="1" type="ORF">BSZ19_02335</name>
</gene>